<organism evidence="1 2">
    <name type="scientific">Candidatus Kaiserbacteria bacterium CG10_big_fil_rev_8_21_14_0_10_47_16</name>
    <dbReference type="NCBI Taxonomy" id="1974608"/>
    <lineage>
        <taxon>Bacteria</taxon>
        <taxon>Candidatus Kaiseribacteriota</taxon>
    </lineage>
</organism>
<evidence type="ECO:0000313" key="1">
    <source>
        <dbReference type="EMBL" id="PIR84378.1"/>
    </source>
</evidence>
<evidence type="ECO:0000313" key="2">
    <source>
        <dbReference type="Proteomes" id="UP000229344"/>
    </source>
</evidence>
<sequence length="103" mass="11881">MKKLVRDRIPEIIEGNGERPIVRELTDDEFRRALKDKLVEEATEVTTAQEKDELVAELADVHEVLHALYNAYEITERDVIESAEQKREARGGFTKKIFLEGVE</sequence>
<protein>
    <submittedName>
        <fullName evidence="1">Phosphoribosyl-ATP pyrophosphohydrolase</fullName>
    </submittedName>
</protein>
<dbReference type="Pfam" id="PF01503">
    <property type="entry name" value="PRA-PH"/>
    <property type="match status" value="1"/>
</dbReference>
<dbReference type="SUPFAM" id="SSF101386">
    <property type="entry name" value="all-alpha NTP pyrophosphatases"/>
    <property type="match status" value="1"/>
</dbReference>
<name>A0A2H0UD76_9BACT</name>
<dbReference type="EMBL" id="PFBI01000006">
    <property type="protein sequence ID" value="PIR84378.1"/>
    <property type="molecule type" value="Genomic_DNA"/>
</dbReference>
<dbReference type="InterPro" id="IPR021130">
    <property type="entry name" value="PRib-ATP_PPHydrolase-like"/>
</dbReference>
<proteinExistence type="predicted"/>
<accession>A0A2H0UD76</accession>
<gene>
    <name evidence="1" type="ORF">COU16_02190</name>
</gene>
<dbReference type="GO" id="GO:0016787">
    <property type="term" value="F:hydrolase activity"/>
    <property type="evidence" value="ECO:0007669"/>
    <property type="project" value="UniProtKB-KW"/>
</dbReference>
<keyword evidence="1" id="KW-0378">Hydrolase</keyword>
<dbReference type="Gene3D" id="1.10.287.1080">
    <property type="entry name" value="MazG-like"/>
    <property type="match status" value="1"/>
</dbReference>
<dbReference type="AlphaFoldDB" id="A0A2H0UD76"/>
<reference evidence="2" key="1">
    <citation type="submission" date="2017-09" db="EMBL/GenBank/DDBJ databases">
        <title>Depth-based differentiation of microbial function through sediment-hosted aquifers and enrichment of novel symbionts in the deep terrestrial subsurface.</title>
        <authorList>
            <person name="Probst A.J."/>
            <person name="Ladd B."/>
            <person name="Jarett J.K."/>
            <person name="Geller-Mcgrath D.E."/>
            <person name="Sieber C.M.K."/>
            <person name="Emerson J.B."/>
            <person name="Anantharaman K."/>
            <person name="Thomas B.C."/>
            <person name="Malmstrom R."/>
            <person name="Stieglmeier M."/>
            <person name="Klingl A."/>
            <person name="Woyke T."/>
            <person name="Ryan C.M."/>
            <person name="Banfield J.F."/>
        </authorList>
    </citation>
    <scope>NUCLEOTIDE SEQUENCE [LARGE SCALE GENOMIC DNA]</scope>
</reference>
<dbReference type="InterPro" id="IPR038735">
    <property type="entry name" value="MSMEG_1276-like_NTP-PPase_dom"/>
</dbReference>
<dbReference type="Proteomes" id="UP000229344">
    <property type="component" value="Unassembled WGS sequence"/>
</dbReference>
<dbReference type="CDD" id="cd11532">
    <property type="entry name" value="NTP-PPase_COG4997"/>
    <property type="match status" value="1"/>
</dbReference>
<comment type="caution">
    <text evidence="1">The sequence shown here is derived from an EMBL/GenBank/DDBJ whole genome shotgun (WGS) entry which is preliminary data.</text>
</comment>